<evidence type="ECO:0000313" key="1">
    <source>
        <dbReference type="EMBL" id="PXF59999.1"/>
    </source>
</evidence>
<dbReference type="EMBL" id="PQXF01000020">
    <property type="protein sequence ID" value="PXF59999.1"/>
    <property type="molecule type" value="Genomic_DNA"/>
</dbReference>
<proteinExistence type="predicted"/>
<evidence type="ECO:0000313" key="2">
    <source>
        <dbReference type="Proteomes" id="UP000248329"/>
    </source>
</evidence>
<gene>
    <name evidence="1" type="ORF">C4B59_10245</name>
</gene>
<accession>A0AC61L1Q0</accession>
<reference evidence="1" key="1">
    <citation type="submission" date="2018-01" db="EMBL/GenBank/DDBJ databases">
        <authorList>
            <person name="Krukenberg V."/>
        </authorList>
    </citation>
    <scope>NUCLEOTIDE SEQUENCE</scope>
    <source>
        <strain evidence="1">E20ANME2</strain>
    </source>
</reference>
<organism evidence="1 2">
    <name type="scientific">Candidatus Methanogaster sp</name>
    <dbReference type="NCBI Taxonomy" id="3386292"/>
    <lineage>
        <taxon>Archaea</taxon>
        <taxon>Methanobacteriati</taxon>
        <taxon>Methanobacteriota</taxon>
        <taxon>Stenosarchaea group</taxon>
        <taxon>Methanomicrobia</taxon>
        <taxon>Methanosarcinales</taxon>
        <taxon>ANME-2 cluster</taxon>
        <taxon>Candidatus Methanogasteraceae</taxon>
        <taxon>Candidatus Methanogaster</taxon>
    </lineage>
</organism>
<name>A0AC61L1Q0_9EURY</name>
<dbReference type="Proteomes" id="UP000248329">
    <property type="component" value="Unassembled WGS sequence"/>
</dbReference>
<sequence>MNQNMKYMLMGLLVSLVIACTCADALEFEGKAVQVSGEQTRDVVWDKNNFGGFCYDLGGNACVGTETLTIKAHTLTGPDDRIIDKNRLTYTISPIGRGYELYRNLGLTVDGHSGYWTEFWMGEQHVAIDRQADELAKVIVEFNSTDTKTLAVGEAWDLGGGFVLEANDTDLEGKTVWLYLYKDGSVLDDEVIDTGSSDLQKRVYTYTTNLGGEEDVPLFSCYISAVFNGTCSDLVQIKYVFLVDDDVTYLWLTGEDYGAMEVTTVSSAYVTLENDDVVVCLNPDTTATIMGNLSFKTTDNTSAIEFYPHIIRDEPPVLSGGGGFVLDDCWIGSAWNLSEDYSIAAKDVSFDGDKARIVLLKSGVLVDEALLTEEPKAPVDSDCRYRYVKDGTEIINATLKAAFCEDDLKMVKLAEAYQCSEIDGSMLINNESHLFKSVNTGDVNRDNSTTPADAVIALNLAVIGRWDPVADVNGDCIVTSLDALMILQMAVDDV</sequence>
<protein>
    <submittedName>
        <fullName evidence="1">Uncharacterized protein</fullName>
    </submittedName>
</protein>
<comment type="caution">
    <text evidence="1">The sequence shown here is derived from an EMBL/GenBank/DDBJ whole genome shotgun (WGS) entry which is preliminary data.</text>
</comment>